<dbReference type="OrthoDB" id="5241017at2"/>
<evidence type="ECO:0000313" key="7">
    <source>
        <dbReference type="EMBL" id="TDO37067.1"/>
    </source>
</evidence>
<dbReference type="Gene3D" id="3.90.1310.10">
    <property type="entry name" value="Penicillin-binding protein 2a (Domain 2)"/>
    <property type="match status" value="1"/>
</dbReference>
<evidence type="ECO:0000256" key="1">
    <source>
        <dbReference type="ARBA" id="ARBA00004370"/>
    </source>
</evidence>
<dbReference type="GO" id="GO:0071555">
    <property type="term" value="P:cell wall organization"/>
    <property type="evidence" value="ECO:0007669"/>
    <property type="project" value="TreeGrafter"/>
</dbReference>
<dbReference type="GO" id="GO:0046677">
    <property type="term" value="P:response to antibiotic"/>
    <property type="evidence" value="ECO:0007669"/>
    <property type="project" value="UniProtKB-KW"/>
</dbReference>
<dbReference type="AlphaFoldDB" id="A0A4R6JMH3"/>
<reference evidence="7 8" key="1">
    <citation type="submission" date="2019-03" db="EMBL/GenBank/DDBJ databases">
        <title>Sequencing the genomes of 1000 actinobacteria strains.</title>
        <authorList>
            <person name="Klenk H.-P."/>
        </authorList>
    </citation>
    <scope>NUCLEOTIDE SEQUENCE [LARGE SCALE GENOMIC DNA]</scope>
    <source>
        <strain evidence="7 8">DSM 43805</strain>
    </source>
</reference>
<dbReference type="PROSITE" id="PS51257">
    <property type="entry name" value="PROKAR_LIPOPROTEIN"/>
    <property type="match status" value="1"/>
</dbReference>
<gene>
    <name evidence="7" type="ORF">C8E87_0662</name>
</gene>
<evidence type="ECO:0000259" key="5">
    <source>
        <dbReference type="Pfam" id="PF00905"/>
    </source>
</evidence>
<dbReference type="GO" id="GO:0008658">
    <property type="term" value="F:penicillin binding"/>
    <property type="evidence" value="ECO:0007669"/>
    <property type="project" value="InterPro"/>
</dbReference>
<feature type="domain" description="Penicillin-binding protein dimerisation" evidence="6">
    <location>
        <begin position="47"/>
        <end position="143"/>
    </location>
</feature>
<dbReference type="PANTHER" id="PTHR30627:SF24">
    <property type="entry name" value="PENICILLIN-BINDING PROTEIN 4B"/>
    <property type="match status" value="1"/>
</dbReference>
<feature type="domain" description="Penicillin-binding protein transpeptidase" evidence="5">
    <location>
        <begin position="198"/>
        <end position="368"/>
    </location>
</feature>
<evidence type="ECO:0000256" key="4">
    <source>
        <dbReference type="SAM" id="SignalP"/>
    </source>
</evidence>
<feature type="signal peptide" evidence="4">
    <location>
        <begin position="1"/>
        <end position="21"/>
    </location>
</feature>
<comment type="subcellular location">
    <subcellularLocation>
        <location evidence="1">Membrane</location>
    </subcellularLocation>
</comment>
<feature type="chain" id="PRO_5038798598" evidence="4">
    <location>
        <begin position="22"/>
        <end position="373"/>
    </location>
</feature>
<proteinExistence type="inferred from homology"/>
<comment type="similarity">
    <text evidence="2">Belongs to the transpeptidase family.</text>
</comment>
<dbReference type="SUPFAM" id="SSF56519">
    <property type="entry name" value="Penicillin binding protein dimerisation domain"/>
    <property type="match status" value="1"/>
</dbReference>
<dbReference type="GO" id="GO:0005886">
    <property type="term" value="C:plasma membrane"/>
    <property type="evidence" value="ECO:0007669"/>
    <property type="project" value="TreeGrafter"/>
</dbReference>
<dbReference type="GO" id="GO:0008800">
    <property type="term" value="F:beta-lactamase activity"/>
    <property type="evidence" value="ECO:0007669"/>
    <property type="project" value="UniProtKB-EC"/>
</dbReference>
<accession>A0A4R6JMH3</accession>
<dbReference type="RefSeq" id="WP_133871740.1">
    <property type="nucleotide sequence ID" value="NZ_BOMD01000100.1"/>
</dbReference>
<keyword evidence="4" id="KW-0732">Signal</keyword>
<dbReference type="Pfam" id="PF03717">
    <property type="entry name" value="PBP_dimer"/>
    <property type="match status" value="1"/>
</dbReference>
<dbReference type="EMBL" id="SNWR01000001">
    <property type="protein sequence ID" value="TDO37067.1"/>
    <property type="molecule type" value="Genomic_DNA"/>
</dbReference>
<dbReference type="InterPro" id="IPR005311">
    <property type="entry name" value="PBP_dimer"/>
</dbReference>
<dbReference type="InterPro" id="IPR036138">
    <property type="entry name" value="PBP_dimer_sf"/>
</dbReference>
<dbReference type="PANTHER" id="PTHR30627">
    <property type="entry name" value="PEPTIDOGLYCAN D,D-TRANSPEPTIDASE"/>
    <property type="match status" value="1"/>
</dbReference>
<dbReference type="Gene3D" id="3.40.710.10">
    <property type="entry name" value="DD-peptidase/beta-lactamase superfamily"/>
    <property type="match status" value="1"/>
</dbReference>
<dbReference type="Pfam" id="PF00905">
    <property type="entry name" value="Transpeptidase"/>
    <property type="match status" value="1"/>
</dbReference>
<organism evidence="7 8">
    <name type="scientific">Paractinoplanes brasiliensis</name>
    <dbReference type="NCBI Taxonomy" id="52695"/>
    <lineage>
        <taxon>Bacteria</taxon>
        <taxon>Bacillati</taxon>
        <taxon>Actinomycetota</taxon>
        <taxon>Actinomycetes</taxon>
        <taxon>Micromonosporales</taxon>
        <taxon>Micromonosporaceae</taxon>
        <taxon>Paractinoplanes</taxon>
    </lineage>
</organism>
<evidence type="ECO:0000256" key="2">
    <source>
        <dbReference type="ARBA" id="ARBA00007171"/>
    </source>
</evidence>
<evidence type="ECO:0000256" key="3">
    <source>
        <dbReference type="ARBA" id="ARBA00023136"/>
    </source>
</evidence>
<protein>
    <submittedName>
        <fullName evidence="7">Penicillin-binding protein</fullName>
    </submittedName>
</protein>
<sequence length="373" mass="38027">MRSRRASAALLTAVMLGSGVAACGSGGAGGALDDFLDAWPIGTATGPVEVVTLREADFSKVEKVLRKLRGVTLNAQKRELAPSRMFARALLGTVDPVTADDLKADPGTLAAGDDAGHGGLQQRYDSRLRGTPALAVVIERDGRDEPVELHRTEPVEGTPVRTTIDQPTQVAADRATAAESRPSSLVAVRISDSAVLAGAAGLQSASTAVGLGSEWDLGVKAFSGTVSAAGDPAELAQAAFGQGQTAVSPIAMAGATAAVARGRFLQPRLVLDPAPAEPAADGAALDKDAVSALKRLMREVVTSGTGRGLNNVEGGPVFGKTGSAEFDNSSTETHAWFVGWQGDIAFAVLVENGGAGAETAVPIVRRFLTGLNG</sequence>
<dbReference type="InterPro" id="IPR050515">
    <property type="entry name" value="Beta-lactam/transpept"/>
</dbReference>
<dbReference type="SUPFAM" id="SSF56601">
    <property type="entry name" value="beta-lactamase/transpeptidase-like"/>
    <property type="match status" value="1"/>
</dbReference>
<dbReference type="Proteomes" id="UP000294901">
    <property type="component" value="Unassembled WGS sequence"/>
</dbReference>
<dbReference type="InterPro" id="IPR001460">
    <property type="entry name" value="PCN-bd_Tpept"/>
</dbReference>
<comment type="caution">
    <text evidence="7">The sequence shown here is derived from an EMBL/GenBank/DDBJ whole genome shotgun (WGS) entry which is preliminary data.</text>
</comment>
<name>A0A4R6JMH3_9ACTN</name>
<evidence type="ECO:0000313" key="8">
    <source>
        <dbReference type="Proteomes" id="UP000294901"/>
    </source>
</evidence>
<dbReference type="InterPro" id="IPR012338">
    <property type="entry name" value="Beta-lactam/transpept-like"/>
</dbReference>
<evidence type="ECO:0000259" key="6">
    <source>
        <dbReference type="Pfam" id="PF03717"/>
    </source>
</evidence>
<keyword evidence="8" id="KW-1185">Reference proteome</keyword>
<keyword evidence="3" id="KW-0472">Membrane</keyword>